<name>A0A7M3V9D8_9BACT</name>
<sequence length="390" mass="45023">MKHTVELLRRLAYNKSILIVEDDSLIIESLERLLSHFFESVLSAQKVEEALAIFNENKENNLLIITDINLGGESGVEFACKVKKQNPQQKILAISGTEKREVFVDSIRCGIDRFVLKPLEDNELFEALIALLQKIDYDNELKHQSQLLEKSRKYALQLLEEQDQFVKNAIHEIHTPLAVIITNIDLLRMQNIENESIDAIEAGSRIIQNSYEDMTYLMKKDRMKEMKSDIDLISFITERKNYFQCIAAVNNLQISMFLGQRTLPTLFFSEPKLARLIDNTLSNAIKYSYRPGEVTITVGLTNSKIFFEVHNEGPVIQDKEKIFERFHRESKYNGGYGLGLHIVAQICQEENVEVQISSTKQRGTSFRYIFHDATQLQQNSPKIQKIKMEK</sequence>
<keyword evidence="7" id="KW-0808">Transferase</keyword>
<evidence type="ECO:0000256" key="4">
    <source>
        <dbReference type="PROSITE-ProRule" id="PRU00169"/>
    </source>
</evidence>
<dbReference type="SUPFAM" id="SSF52172">
    <property type="entry name" value="CheY-like"/>
    <property type="match status" value="1"/>
</dbReference>
<dbReference type="EMBL" id="CP041165">
    <property type="protein sequence ID" value="QOP40371.1"/>
    <property type="molecule type" value="Genomic_DNA"/>
</dbReference>
<dbReference type="PROSITE" id="PS50109">
    <property type="entry name" value="HIS_KIN"/>
    <property type="match status" value="1"/>
</dbReference>
<dbReference type="SMART" id="SM00387">
    <property type="entry name" value="HATPase_c"/>
    <property type="match status" value="1"/>
</dbReference>
<gene>
    <name evidence="7" type="ORF">FJR03_00885</name>
</gene>
<dbReference type="InterPro" id="IPR003661">
    <property type="entry name" value="HisK_dim/P_dom"/>
</dbReference>
<dbReference type="SMART" id="SM00388">
    <property type="entry name" value="HisKA"/>
    <property type="match status" value="1"/>
</dbReference>
<keyword evidence="7" id="KW-0418">Kinase</keyword>
<dbReference type="AlphaFoldDB" id="A0A7M3V9D8"/>
<dbReference type="Pfam" id="PF00512">
    <property type="entry name" value="HisKA"/>
    <property type="match status" value="1"/>
</dbReference>
<keyword evidence="3 4" id="KW-0597">Phosphoprotein</keyword>
<evidence type="ECO:0000256" key="3">
    <source>
        <dbReference type="ARBA" id="ARBA00022553"/>
    </source>
</evidence>
<evidence type="ECO:0000256" key="2">
    <source>
        <dbReference type="ARBA" id="ARBA00012438"/>
    </source>
</evidence>
<dbReference type="SMART" id="SM00448">
    <property type="entry name" value="REC"/>
    <property type="match status" value="1"/>
</dbReference>
<evidence type="ECO:0000259" key="5">
    <source>
        <dbReference type="PROSITE" id="PS50109"/>
    </source>
</evidence>
<dbReference type="InterPro" id="IPR005467">
    <property type="entry name" value="His_kinase_dom"/>
</dbReference>
<dbReference type="Pfam" id="PF00072">
    <property type="entry name" value="Response_reg"/>
    <property type="match status" value="1"/>
</dbReference>
<dbReference type="PROSITE" id="PS50110">
    <property type="entry name" value="RESPONSE_REGULATORY"/>
    <property type="match status" value="1"/>
</dbReference>
<dbReference type="RefSeq" id="WP_193113799.1">
    <property type="nucleotide sequence ID" value="NZ_CP041165.1"/>
</dbReference>
<dbReference type="PANTHER" id="PTHR43547:SF2">
    <property type="entry name" value="HYBRID SIGNAL TRANSDUCTION HISTIDINE KINASE C"/>
    <property type="match status" value="1"/>
</dbReference>
<feature type="modified residue" description="4-aspartylphosphate" evidence="4">
    <location>
        <position position="67"/>
    </location>
</feature>
<dbReference type="Gene3D" id="3.40.50.2300">
    <property type="match status" value="1"/>
</dbReference>
<feature type="domain" description="Histidine kinase" evidence="5">
    <location>
        <begin position="168"/>
        <end position="374"/>
    </location>
</feature>
<dbReference type="InterPro" id="IPR036890">
    <property type="entry name" value="HATPase_C_sf"/>
</dbReference>
<dbReference type="Gene3D" id="3.30.565.10">
    <property type="entry name" value="Histidine kinase-like ATPase, C-terminal domain"/>
    <property type="match status" value="1"/>
</dbReference>
<evidence type="ECO:0000259" key="6">
    <source>
        <dbReference type="PROSITE" id="PS50110"/>
    </source>
</evidence>
<dbReference type="GO" id="GO:0000155">
    <property type="term" value="F:phosphorelay sensor kinase activity"/>
    <property type="evidence" value="ECO:0007669"/>
    <property type="project" value="InterPro"/>
</dbReference>
<dbReference type="InterPro" id="IPR001789">
    <property type="entry name" value="Sig_transdc_resp-reg_receiver"/>
</dbReference>
<dbReference type="InterPro" id="IPR036097">
    <property type="entry name" value="HisK_dim/P_sf"/>
</dbReference>
<comment type="catalytic activity">
    <reaction evidence="1">
        <text>ATP + protein L-histidine = ADP + protein N-phospho-L-histidine.</text>
        <dbReference type="EC" id="2.7.13.3"/>
    </reaction>
</comment>
<dbReference type="KEGG" id="smax:FJR03_00885"/>
<dbReference type="Gene3D" id="1.10.287.130">
    <property type="match status" value="1"/>
</dbReference>
<evidence type="ECO:0000313" key="8">
    <source>
        <dbReference type="Proteomes" id="UP000593910"/>
    </source>
</evidence>
<dbReference type="CDD" id="cd00156">
    <property type="entry name" value="REC"/>
    <property type="match status" value="1"/>
</dbReference>
<dbReference type="SUPFAM" id="SSF47384">
    <property type="entry name" value="Homodimeric domain of signal transducing histidine kinase"/>
    <property type="match status" value="1"/>
</dbReference>
<evidence type="ECO:0000256" key="1">
    <source>
        <dbReference type="ARBA" id="ARBA00000085"/>
    </source>
</evidence>
<accession>A0A7M3V9D8</accession>
<protein>
    <recommendedName>
        <fullName evidence="2">histidine kinase</fullName>
        <ecNumber evidence="2">2.7.13.3</ecNumber>
    </recommendedName>
</protein>
<feature type="domain" description="Response regulatory" evidence="6">
    <location>
        <begin position="16"/>
        <end position="132"/>
    </location>
</feature>
<keyword evidence="8" id="KW-1185">Reference proteome</keyword>
<dbReference type="PANTHER" id="PTHR43547">
    <property type="entry name" value="TWO-COMPONENT HISTIDINE KINASE"/>
    <property type="match status" value="1"/>
</dbReference>
<organism evidence="7 8">
    <name type="scientific">Sulfurimonas marina</name>
    <dbReference type="NCBI Taxonomy" id="2590551"/>
    <lineage>
        <taxon>Bacteria</taxon>
        <taxon>Pseudomonadati</taxon>
        <taxon>Campylobacterota</taxon>
        <taxon>Epsilonproteobacteria</taxon>
        <taxon>Campylobacterales</taxon>
        <taxon>Sulfurimonadaceae</taxon>
        <taxon>Sulfurimonas</taxon>
    </lineage>
</organism>
<dbReference type="Pfam" id="PF02518">
    <property type="entry name" value="HATPase_c"/>
    <property type="match status" value="1"/>
</dbReference>
<dbReference type="InterPro" id="IPR011006">
    <property type="entry name" value="CheY-like_superfamily"/>
</dbReference>
<dbReference type="Proteomes" id="UP000593910">
    <property type="component" value="Chromosome"/>
</dbReference>
<reference evidence="7 8" key="1">
    <citation type="submission" date="2019-06" db="EMBL/GenBank/DDBJ databases">
        <title>Sulfurimonas gotlandica sp. nov., a chemoautotrophic and psychrotolerant epsilonproteobacterium isolated from a pelagic redoxcline, and an emended description of the genus Sulfurimonas.</title>
        <authorList>
            <person name="Wang S."/>
            <person name="Jiang L."/>
            <person name="Shao Z."/>
        </authorList>
    </citation>
    <scope>NUCLEOTIDE SEQUENCE [LARGE SCALE GENOMIC DNA]</scope>
    <source>
        <strain evidence="7 8">B2</strain>
    </source>
</reference>
<dbReference type="SUPFAM" id="SSF55874">
    <property type="entry name" value="ATPase domain of HSP90 chaperone/DNA topoisomerase II/histidine kinase"/>
    <property type="match status" value="1"/>
</dbReference>
<proteinExistence type="predicted"/>
<evidence type="ECO:0000313" key="7">
    <source>
        <dbReference type="EMBL" id="QOP40371.1"/>
    </source>
</evidence>
<dbReference type="InterPro" id="IPR003594">
    <property type="entry name" value="HATPase_dom"/>
</dbReference>
<dbReference type="EC" id="2.7.13.3" evidence="2"/>
<dbReference type="CDD" id="cd00082">
    <property type="entry name" value="HisKA"/>
    <property type="match status" value="1"/>
</dbReference>